<dbReference type="Proteomes" id="UP000823736">
    <property type="component" value="Unassembled WGS sequence"/>
</dbReference>
<feature type="compositionally biased region" description="Low complexity" evidence="1">
    <location>
        <begin position="1"/>
        <end position="26"/>
    </location>
</feature>
<comment type="caution">
    <text evidence="2">The sequence shown here is derived from an EMBL/GenBank/DDBJ whole genome shotgun (WGS) entry which is preliminary data.</text>
</comment>
<protein>
    <submittedName>
        <fullName evidence="2">Uncharacterized protein</fullName>
    </submittedName>
</protein>
<name>A0A8T4H0U8_9EURY</name>
<dbReference type="AlphaFoldDB" id="A0A8T4H0U8"/>
<evidence type="ECO:0000313" key="2">
    <source>
        <dbReference type="EMBL" id="MBP1988182.1"/>
    </source>
</evidence>
<accession>A0A8T4H0U8</accession>
<evidence type="ECO:0000256" key="1">
    <source>
        <dbReference type="SAM" id="MobiDB-lite"/>
    </source>
</evidence>
<reference evidence="2" key="1">
    <citation type="submission" date="2021-03" db="EMBL/GenBank/DDBJ databases">
        <title>Genomic Encyclopedia of Type Strains, Phase IV (KMG-IV): sequencing the most valuable type-strain genomes for metagenomic binning, comparative biology and taxonomic classification.</title>
        <authorList>
            <person name="Goeker M."/>
        </authorList>
    </citation>
    <scope>NUCLEOTIDE SEQUENCE</scope>
    <source>
        <strain evidence="2">DSM 26232</strain>
    </source>
</reference>
<gene>
    <name evidence="2" type="ORF">J2753_002694</name>
</gene>
<keyword evidence="3" id="KW-1185">Reference proteome</keyword>
<feature type="region of interest" description="Disordered" evidence="1">
    <location>
        <begin position="1"/>
        <end position="36"/>
    </location>
</feature>
<dbReference type="EMBL" id="JAGGLC010000006">
    <property type="protein sequence ID" value="MBP1988182.1"/>
    <property type="molecule type" value="Genomic_DNA"/>
</dbReference>
<proteinExistence type="predicted"/>
<organism evidence="2 3">
    <name type="scientific">Halolamina salifodinae</name>
    <dbReference type="NCBI Taxonomy" id="1202767"/>
    <lineage>
        <taxon>Archaea</taxon>
        <taxon>Methanobacteriati</taxon>
        <taxon>Methanobacteriota</taxon>
        <taxon>Stenosarchaea group</taxon>
        <taxon>Halobacteria</taxon>
        <taxon>Halobacteriales</taxon>
        <taxon>Haloferacaceae</taxon>
    </lineage>
</organism>
<evidence type="ECO:0000313" key="3">
    <source>
        <dbReference type="Proteomes" id="UP000823736"/>
    </source>
</evidence>
<sequence>MRLTRRSVFAASSAVSADGDRSVVAAHRQHGRGDDG</sequence>